<dbReference type="PANTHER" id="PTHR46658">
    <property type="entry name" value="CYS OR MET METABOLISM PYRIDOXAL-PHOSPHATE-DEPENDENT ENZYME"/>
    <property type="match status" value="1"/>
</dbReference>
<evidence type="ECO:0000313" key="1">
    <source>
        <dbReference type="EMBL" id="RKD26718.1"/>
    </source>
</evidence>
<gene>
    <name evidence="1" type="ORF">BEP19_16070</name>
</gene>
<dbReference type="AlphaFoldDB" id="A0A419SQQ0"/>
<dbReference type="InterPro" id="IPR009651">
    <property type="entry name" value="Met_g_lyase_put"/>
</dbReference>
<dbReference type="EMBL" id="MCHY01000002">
    <property type="protein sequence ID" value="RKD26718.1"/>
    <property type="molecule type" value="Genomic_DNA"/>
</dbReference>
<protein>
    <recommendedName>
        <fullName evidence="3">Methionine gamma-lyase</fullName>
    </recommendedName>
</protein>
<dbReference type="PANTHER" id="PTHR46658:SF1">
    <property type="entry name" value="CYS OR MET METABOLISM PYRIDOXAL-PHOSPHATE-DEPENDENT ENZYME"/>
    <property type="match status" value="1"/>
</dbReference>
<dbReference type="InterPro" id="IPR015424">
    <property type="entry name" value="PyrdxlP-dep_Trfase"/>
</dbReference>
<evidence type="ECO:0000313" key="2">
    <source>
        <dbReference type="Proteomes" id="UP000284219"/>
    </source>
</evidence>
<accession>A0A419SQQ0</accession>
<dbReference type="Pfam" id="PF06838">
    <property type="entry name" value="Met_gamma_lyase"/>
    <property type="match status" value="1"/>
</dbReference>
<dbReference type="InterPro" id="IPR015421">
    <property type="entry name" value="PyrdxlP-dep_Trfase_major"/>
</dbReference>
<dbReference type="Gene3D" id="3.90.1150.60">
    <property type="entry name" value="Methioning gamme-lyase, C-terminal domain"/>
    <property type="match status" value="1"/>
</dbReference>
<dbReference type="SUPFAM" id="SSF53383">
    <property type="entry name" value="PLP-dependent transferases"/>
    <property type="match status" value="1"/>
</dbReference>
<evidence type="ECO:0008006" key="3">
    <source>
        <dbReference type="Google" id="ProtNLM"/>
    </source>
</evidence>
<comment type="caution">
    <text evidence="1">The sequence shown here is derived from an EMBL/GenBank/DDBJ whole genome shotgun (WGS) entry which is preliminary data.</text>
</comment>
<reference evidence="1 2" key="1">
    <citation type="submission" date="2016-08" db="EMBL/GenBank/DDBJ databases">
        <title>Novel Firmicute Genomes.</title>
        <authorList>
            <person name="Poppleton D.I."/>
            <person name="Gribaldo S."/>
        </authorList>
    </citation>
    <scope>NUCLEOTIDE SEQUENCE [LARGE SCALE GENOMIC DNA]</scope>
    <source>
        <strain evidence="1 2">RAOx-1</strain>
    </source>
</reference>
<proteinExistence type="predicted"/>
<organism evidence="1 2">
    <name type="scientific">Ammoniphilus oxalaticus</name>
    <dbReference type="NCBI Taxonomy" id="66863"/>
    <lineage>
        <taxon>Bacteria</taxon>
        <taxon>Bacillati</taxon>
        <taxon>Bacillota</taxon>
        <taxon>Bacilli</taxon>
        <taxon>Bacillales</taxon>
        <taxon>Paenibacillaceae</taxon>
        <taxon>Aneurinibacillus group</taxon>
        <taxon>Ammoniphilus</taxon>
    </lineage>
</organism>
<dbReference type="Proteomes" id="UP000284219">
    <property type="component" value="Unassembled WGS sequence"/>
</dbReference>
<sequence>MYAMLKNGALLKPYIKQLEEKIEPRLKEIEAMADYNQFKVLRAFQKAAISDYHFAASTGYGYDDVGRDGIESVYATVFGAEAALVRPQIASGTHAISICLFGLLRPGDELMYMTGAPYDTLEEVIGVRGDGQGSLKDYQIDYQAIALREDGRVDYDRVKAAISERTKVIGIQRSKGYADRPSFRVEEIKEMVRFVKEIKPDVIVFVDNCYGEFTESLEPTEVGVDIMAGSLIKNPGGGIAKSGGYIVGKEEYVRLSSYRMTAPGIGAEVGATLYSLPETYQGFFLAPHVVGEALKGAVFTAGLLEMVGFKTEPKWADPRTDLIQSVEFGTAERLIAFCQGIQKASPVDSFVSPEPSEMPGYADPVIMAGGTFIQGSSIELSADGPIRAPYLGFIQGGLTYSHVKVGVLTALDELIENKLLTL</sequence>
<dbReference type="RefSeq" id="WP_120188000.1">
    <property type="nucleotide sequence ID" value="NZ_MCHY01000002.1"/>
</dbReference>
<dbReference type="OrthoDB" id="9764766at2"/>
<keyword evidence="2" id="KW-1185">Reference proteome</keyword>
<dbReference type="Gene3D" id="3.40.640.10">
    <property type="entry name" value="Type I PLP-dependent aspartate aminotransferase-like (Major domain)"/>
    <property type="match status" value="1"/>
</dbReference>
<name>A0A419SQQ0_9BACL</name>